<dbReference type="Gene3D" id="3.40.50.150">
    <property type="entry name" value="Vaccinia Virus protein VP39"/>
    <property type="match status" value="1"/>
</dbReference>
<dbReference type="Gene3D" id="2.30.30.490">
    <property type="match status" value="1"/>
</dbReference>
<evidence type="ECO:0000256" key="5">
    <source>
        <dbReference type="PROSITE-ProRule" id="PRU01016"/>
    </source>
</evidence>
<sequence>MDDLGLSRAHGPSENTIIDVDSDSDTNSSVTVRGSFILCDSSDSSDCTIENDPNRAYYIHETEENTQSIMDLTPEPQGYSDGDYLTDECLERLLQQKGLLENPYADFEHGSILENDQLAVSPVPQVAWGPRQSAVNEVCIDGTIYFPGQSVELLRQDNDIPETFLRITSILMDDDTGAVEFSGRHLRRAKDHAGTYIPKWRNELVWLVNETRNIPFNRISKVVKINFTSFCLVEKDQLKITKPDELFCRLKEVVDEGTSVEYITSAEADIEFNFEASFLRKIWRGVTQSFGENQKRSPVIVLDDIVDLTEDMNELKKLRQYTFGDAFCGAGGVSCGARTAGLHNQWAVDSSRHALATYRLNFQDTICEEGDIFHFLTNDYRFLKVDVTHGSPPCQTFSPAKTIETIRDDDNSACIFSCSNLIKSARPRVHTMEETSGLFDRHRDTFYRVIQDFLELGYSVRWSVINCMDYGVPQCRRRLIIIASGPGERLPKFPRPSHGFQPSLAPYTTINRMISNIPLGTPDHDVAAALSREVHHAPYDGNQQARTITTGGGDNNYHPSGLRGFTNREFACLQTFPLTFRFGPREVRKQIGNAVPPVLAEALYREIVQSLQTTDEEELSGRVIS</sequence>
<evidence type="ECO:0000256" key="7">
    <source>
        <dbReference type="SAM" id="MobiDB-lite"/>
    </source>
</evidence>
<dbReference type="AlphaFoldDB" id="A0AAD4CRQ9"/>
<evidence type="ECO:0000313" key="8">
    <source>
        <dbReference type="EMBL" id="KAF9891351.1"/>
    </source>
</evidence>
<evidence type="ECO:0000256" key="6">
    <source>
        <dbReference type="RuleBase" id="RU000416"/>
    </source>
</evidence>
<feature type="compositionally biased region" description="Low complexity" evidence="7">
    <location>
        <begin position="15"/>
        <end position="28"/>
    </location>
</feature>
<dbReference type="PRINTS" id="PR00105">
    <property type="entry name" value="C5METTRFRASE"/>
</dbReference>
<dbReference type="GO" id="GO:0044027">
    <property type="term" value="P:negative regulation of gene expression via chromosomal CpG island methylation"/>
    <property type="evidence" value="ECO:0007669"/>
    <property type="project" value="TreeGrafter"/>
</dbReference>
<gene>
    <name evidence="8" type="ORF">FE257_004206</name>
</gene>
<keyword evidence="4 5" id="KW-0949">S-adenosyl-L-methionine</keyword>
<feature type="region of interest" description="Disordered" evidence="7">
    <location>
        <begin position="1"/>
        <end position="28"/>
    </location>
</feature>
<dbReference type="EC" id="2.1.1.37" evidence="1"/>
<dbReference type="SUPFAM" id="SSF53335">
    <property type="entry name" value="S-adenosyl-L-methionine-dependent methyltransferases"/>
    <property type="match status" value="1"/>
</dbReference>
<evidence type="ECO:0000256" key="3">
    <source>
        <dbReference type="ARBA" id="ARBA00022679"/>
    </source>
</evidence>
<evidence type="ECO:0000256" key="1">
    <source>
        <dbReference type="ARBA" id="ARBA00011975"/>
    </source>
</evidence>
<evidence type="ECO:0000313" key="9">
    <source>
        <dbReference type="Proteomes" id="UP001194746"/>
    </source>
</evidence>
<protein>
    <recommendedName>
        <fullName evidence="1">DNA (cytosine-5-)-methyltransferase</fullName>
        <ecNumber evidence="1">2.1.1.37</ecNumber>
    </recommendedName>
</protein>
<dbReference type="GO" id="GO:0005634">
    <property type="term" value="C:nucleus"/>
    <property type="evidence" value="ECO:0007669"/>
    <property type="project" value="TreeGrafter"/>
</dbReference>
<dbReference type="InterPro" id="IPR043151">
    <property type="entry name" value="BAH_sf"/>
</dbReference>
<dbReference type="GO" id="GO:0003677">
    <property type="term" value="F:DNA binding"/>
    <property type="evidence" value="ECO:0007669"/>
    <property type="project" value="TreeGrafter"/>
</dbReference>
<keyword evidence="9" id="KW-1185">Reference proteome</keyword>
<keyword evidence="3 5" id="KW-0808">Transferase</keyword>
<dbReference type="InterPro" id="IPR031303">
    <property type="entry name" value="C5_meth_CS"/>
</dbReference>
<dbReference type="GO" id="GO:0003886">
    <property type="term" value="F:DNA (cytosine-5-)-methyltransferase activity"/>
    <property type="evidence" value="ECO:0007669"/>
    <property type="project" value="UniProtKB-EC"/>
</dbReference>
<dbReference type="InterPro" id="IPR050390">
    <property type="entry name" value="C5-Methyltransferase"/>
</dbReference>
<comment type="similarity">
    <text evidence="5 6">Belongs to the class I-like SAM-binding methyltransferase superfamily. C5-methyltransferase family.</text>
</comment>
<organism evidence="8 9">
    <name type="scientific">Aspergillus nanangensis</name>
    <dbReference type="NCBI Taxonomy" id="2582783"/>
    <lineage>
        <taxon>Eukaryota</taxon>
        <taxon>Fungi</taxon>
        <taxon>Dikarya</taxon>
        <taxon>Ascomycota</taxon>
        <taxon>Pezizomycotina</taxon>
        <taxon>Eurotiomycetes</taxon>
        <taxon>Eurotiomycetidae</taxon>
        <taxon>Eurotiales</taxon>
        <taxon>Aspergillaceae</taxon>
        <taxon>Aspergillus</taxon>
        <taxon>Aspergillus subgen. Circumdati</taxon>
    </lineage>
</organism>
<evidence type="ECO:0000256" key="2">
    <source>
        <dbReference type="ARBA" id="ARBA00022603"/>
    </source>
</evidence>
<keyword evidence="2 5" id="KW-0489">Methyltransferase</keyword>
<dbReference type="Pfam" id="PF00145">
    <property type="entry name" value="DNA_methylase"/>
    <property type="match status" value="2"/>
</dbReference>
<dbReference type="Proteomes" id="UP001194746">
    <property type="component" value="Unassembled WGS sequence"/>
</dbReference>
<reference evidence="8" key="2">
    <citation type="submission" date="2020-02" db="EMBL/GenBank/DDBJ databases">
        <authorList>
            <person name="Gilchrist C.L.M."/>
            <person name="Chooi Y.-H."/>
        </authorList>
    </citation>
    <scope>NUCLEOTIDE SEQUENCE</scope>
    <source>
        <strain evidence="8">MST-FP2251</strain>
    </source>
</reference>
<dbReference type="InterPro" id="IPR029063">
    <property type="entry name" value="SAM-dependent_MTases_sf"/>
</dbReference>
<reference evidence="8" key="1">
    <citation type="journal article" date="2019" name="Beilstein J. Org. Chem.">
        <title>Nanangenines: drimane sesquiterpenoids as the dominant metabolite cohort of a novel Australian fungus, Aspergillus nanangensis.</title>
        <authorList>
            <person name="Lacey H.J."/>
            <person name="Gilchrist C.L.M."/>
            <person name="Crombie A."/>
            <person name="Kalaitzis J.A."/>
            <person name="Vuong D."/>
            <person name="Rutledge P.J."/>
            <person name="Turner P."/>
            <person name="Pitt J.I."/>
            <person name="Lacey E."/>
            <person name="Chooi Y.H."/>
            <person name="Piggott A.M."/>
        </authorList>
    </citation>
    <scope>NUCLEOTIDE SEQUENCE</scope>
    <source>
        <strain evidence="8">MST-FP2251</strain>
    </source>
</reference>
<evidence type="ECO:0000256" key="4">
    <source>
        <dbReference type="ARBA" id="ARBA00022691"/>
    </source>
</evidence>
<dbReference type="PROSITE" id="PS00095">
    <property type="entry name" value="C5_MTASE_2"/>
    <property type="match status" value="1"/>
</dbReference>
<dbReference type="PROSITE" id="PS51679">
    <property type="entry name" value="SAM_MT_C5"/>
    <property type="match status" value="1"/>
</dbReference>
<name>A0AAD4CRQ9_ASPNN</name>
<comment type="caution">
    <text evidence="8">The sequence shown here is derived from an EMBL/GenBank/DDBJ whole genome shotgun (WGS) entry which is preliminary data.</text>
</comment>
<dbReference type="PANTHER" id="PTHR10629">
    <property type="entry name" value="CYTOSINE-SPECIFIC METHYLTRANSFERASE"/>
    <property type="match status" value="1"/>
</dbReference>
<proteinExistence type="inferred from homology"/>
<dbReference type="PANTHER" id="PTHR10629:SF52">
    <property type="entry name" value="DNA (CYTOSINE-5)-METHYLTRANSFERASE 1"/>
    <property type="match status" value="1"/>
</dbReference>
<feature type="active site" evidence="5">
    <location>
        <position position="394"/>
    </location>
</feature>
<dbReference type="Gene3D" id="3.90.120.10">
    <property type="entry name" value="DNA Methylase, subunit A, domain 2"/>
    <property type="match status" value="1"/>
</dbReference>
<dbReference type="InterPro" id="IPR001525">
    <property type="entry name" value="C5_MeTfrase"/>
</dbReference>
<dbReference type="GO" id="GO:0032259">
    <property type="term" value="P:methylation"/>
    <property type="evidence" value="ECO:0007669"/>
    <property type="project" value="UniProtKB-KW"/>
</dbReference>
<accession>A0AAD4CRQ9</accession>
<dbReference type="NCBIfam" id="TIGR00675">
    <property type="entry name" value="dcm"/>
    <property type="match status" value="1"/>
</dbReference>
<dbReference type="EMBL" id="VCAU01000019">
    <property type="protein sequence ID" value="KAF9891351.1"/>
    <property type="molecule type" value="Genomic_DNA"/>
</dbReference>